<comment type="subcellular location">
    <subcellularLocation>
        <location evidence="1">Cell membrane</location>
        <topology evidence="1">Multi-pass membrane protein</topology>
    </subcellularLocation>
</comment>
<evidence type="ECO:0000313" key="10">
    <source>
        <dbReference type="Proteomes" id="UP001596956"/>
    </source>
</evidence>
<keyword evidence="2" id="KW-1003">Cell membrane</keyword>
<organism evidence="9 10">
    <name type="scientific">Streptomonospora algeriensis</name>
    <dbReference type="NCBI Taxonomy" id="995084"/>
    <lineage>
        <taxon>Bacteria</taxon>
        <taxon>Bacillati</taxon>
        <taxon>Actinomycetota</taxon>
        <taxon>Actinomycetes</taxon>
        <taxon>Streptosporangiales</taxon>
        <taxon>Nocardiopsidaceae</taxon>
        <taxon>Streptomonospora</taxon>
    </lineage>
</organism>
<evidence type="ECO:0000256" key="5">
    <source>
        <dbReference type="ARBA" id="ARBA00022989"/>
    </source>
</evidence>
<evidence type="ECO:0000256" key="2">
    <source>
        <dbReference type="ARBA" id="ARBA00022475"/>
    </source>
</evidence>
<evidence type="ECO:0000256" key="8">
    <source>
        <dbReference type="SAM" id="Phobius"/>
    </source>
</evidence>
<gene>
    <name evidence="9" type="ORF">ACFQZU_01465</name>
</gene>
<feature type="transmembrane region" description="Helical" evidence="8">
    <location>
        <begin position="276"/>
        <end position="296"/>
    </location>
</feature>
<feature type="transmembrane region" description="Helical" evidence="8">
    <location>
        <begin position="212"/>
        <end position="231"/>
    </location>
</feature>
<keyword evidence="6 8" id="KW-0472">Membrane</keyword>
<comment type="caution">
    <text evidence="9">The sequence shown here is derived from an EMBL/GenBank/DDBJ whole genome shotgun (WGS) entry which is preliminary data.</text>
</comment>
<feature type="transmembrane region" description="Helical" evidence="8">
    <location>
        <begin position="387"/>
        <end position="405"/>
    </location>
</feature>
<proteinExistence type="inferred from homology"/>
<comment type="similarity">
    <text evidence="7">Belongs to the glycosyltransferase 87 family.</text>
</comment>
<reference evidence="10" key="1">
    <citation type="journal article" date="2019" name="Int. J. Syst. Evol. Microbiol.">
        <title>The Global Catalogue of Microorganisms (GCM) 10K type strain sequencing project: providing services to taxonomists for standard genome sequencing and annotation.</title>
        <authorList>
            <consortium name="The Broad Institute Genomics Platform"/>
            <consortium name="The Broad Institute Genome Sequencing Center for Infectious Disease"/>
            <person name="Wu L."/>
            <person name="Ma J."/>
        </authorList>
    </citation>
    <scope>NUCLEOTIDE SEQUENCE [LARGE SCALE GENOMIC DNA]</scope>
    <source>
        <strain evidence="10">CCUG 63369</strain>
    </source>
</reference>
<keyword evidence="5 8" id="KW-1133">Transmembrane helix</keyword>
<dbReference type="EMBL" id="JBHTHR010000014">
    <property type="protein sequence ID" value="MFD0799987.1"/>
    <property type="molecule type" value="Genomic_DNA"/>
</dbReference>
<evidence type="ECO:0000256" key="3">
    <source>
        <dbReference type="ARBA" id="ARBA00022679"/>
    </source>
</evidence>
<dbReference type="Pfam" id="PF09594">
    <property type="entry name" value="GT87"/>
    <property type="match status" value="1"/>
</dbReference>
<keyword evidence="10" id="KW-1185">Reference proteome</keyword>
<evidence type="ECO:0000256" key="1">
    <source>
        <dbReference type="ARBA" id="ARBA00004651"/>
    </source>
</evidence>
<keyword evidence="3" id="KW-0808">Transferase</keyword>
<dbReference type="InterPro" id="IPR018584">
    <property type="entry name" value="GT87"/>
</dbReference>
<sequence>MRILADVDRAAAPLREAEEGFPLRVGARPFAFMAAVSVLIAAAYYSWGMVVASPDWFQVDMRIYLDATRTMLEGGDLYSAEPPFNYPPFAAFVFAPLVPLGSIAASVPWYLAKLTCLQLVVWWYLQHRGLSVRRRAAVTAAAALLLPVFMEPLSHGFSTGQVNLLLLFLVLVDLVRPQNSRWRGVLTGIAAGIKIVPALFIVYLVVSRQFRAAGMACASLGATIVAGFLVLPGTAWTYWTSVLWATDRVHEHPASPLNQSIMGVVARFAHSEDVRLAWFALAACFTLAALVVAAGHHRRGASLEALTLVGLAVPMATPHAWTHHWAWLLPAVLLLFTWGRGSAWRMGIAVFLILLTVARTYLAASLASGGDVWTHVGSLDMSAFEQLLAAPLVIFAVAFTAISALKLREPTGPARAAAGSAGHEEGSWTAR</sequence>
<feature type="transmembrane region" description="Helical" evidence="8">
    <location>
        <begin position="182"/>
        <end position="206"/>
    </location>
</feature>
<evidence type="ECO:0000256" key="4">
    <source>
        <dbReference type="ARBA" id="ARBA00022692"/>
    </source>
</evidence>
<evidence type="ECO:0000256" key="7">
    <source>
        <dbReference type="ARBA" id="ARBA00024033"/>
    </source>
</evidence>
<evidence type="ECO:0000256" key="6">
    <source>
        <dbReference type="ARBA" id="ARBA00023136"/>
    </source>
</evidence>
<accession>A0ABW3B9H3</accession>
<protein>
    <submittedName>
        <fullName evidence="9">Glycosyltransferase 87 family protein</fullName>
    </submittedName>
</protein>
<feature type="transmembrane region" description="Helical" evidence="8">
    <location>
        <begin position="89"/>
        <end position="111"/>
    </location>
</feature>
<feature type="transmembrane region" description="Helical" evidence="8">
    <location>
        <begin position="348"/>
        <end position="367"/>
    </location>
</feature>
<name>A0ABW3B9H3_9ACTN</name>
<evidence type="ECO:0000313" key="9">
    <source>
        <dbReference type="EMBL" id="MFD0799987.1"/>
    </source>
</evidence>
<dbReference type="Proteomes" id="UP001596956">
    <property type="component" value="Unassembled WGS sequence"/>
</dbReference>
<feature type="transmembrane region" description="Helical" evidence="8">
    <location>
        <begin position="132"/>
        <end position="150"/>
    </location>
</feature>
<feature type="transmembrane region" description="Helical" evidence="8">
    <location>
        <begin position="30"/>
        <end position="47"/>
    </location>
</feature>
<keyword evidence="4 8" id="KW-0812">Transmembrane</keyword>
<feature type="transmembrane region" description="Helical" evidence="8">
    <location>
        <begin position="316"/>
        <end position="336"/>
    </location>
</feature>